<keyword evidence="3" id="KW-0963">Cytoplasm</keyword>
<gene>
    <name evidence="12" type="ORF">ENU21_00265</name>
</gene>
<dbReference type="GO" id="GO:0005737">
    <property type="term" value="C:cytoplasm"/>
    <property type="evidence" value="ECO:0007669"/>
    <property type="project" value="UniProtKB-SubCell"/>
</dbReference>
<comment type="function">
    <text evidence="8">The phosphoenolpyruvate-dependent sugar phosphotransferase system (sugar PTS), a major carbohydrate active transport system, catalyzes the phosphorylation of incoming sugar substrates concomitantly with their translocation across the cell membrane. The enzyme II UlaABC PTS system is involved in ascorbate transport.</text>
</comment>
<evidence type="ECO:0000256" key="7">
    <source>
        <dbReference type="ARBA" id="ARBA00022777"/>
    </source>
</evidence>
<dbReference type="InterPro" id="IPR051351">
    <property type="entry name" value="Ascorbate-PTS_EIIA_comp"/>
</dbReference>
<dbReference type="PANTHER" id="PTHR36203">
    <property type="entry name" value="ASCORBATE-SPECIFIC PTS SYSTEM EIIA COMPONENT"/>
    <property type="match status" value="1"/>
</dbReference>
<comment type="caution">
    <text evidence="12">The sequence shown here is derived from an EMBL/GenBank/DDBJ whole genome shotgun (WGS) entry which is preliminary data.</text>
</comment>
<evidence type="ECO:0000256" key="2">
    <source>
        <dbReference type="ARBA" id="ARBA00022448"/>
    </source>
</evidence>
<evidence type="ECO:0000259" key="11">
    <source>
        <dbReference type="PROSITE" id="PS51094"/>
    </source>
</evidence>
<dbReference type="PROSITE" id="PS00372">
    <property type="entry name" value="PTS_EIIA_TYPE_2_HIS"/>
    <property type="match status" value="1"/>
</dbReference>
<evidence type="ECO:0000256" key="4">
    <source>
        <dbReference type="ARBA" id="ARBA00022553"/>
    </source>
</evidence>
<evidence type="ECO:0000256" key="3">
    <source>
        <dbReference type="ARBA" id="ARBA00022490"/>
    </source>
</evidence>
<dbReference type="EMBL" id="DTBQ01000009">
    <property type="protein sequence ID" value="HGM46173.1"/>
    <property type="molecule type" value="Genomic_DNA"/>
</dbReference>
<evidence type="ECO:0000256" key="9">
    <source>
        <dbReference type="ARBA" id="ARBA00041175"/>
    </source>
</evidence>
<evidence type="ECO:0000256" key="1">
    <source>
        <dbReference type="ARBA" id="ARBA00004496"/>
    </source>
</evidence>
<dbReference type="InterPro" id="IPR002178">
    <property type="entry name" value="PTS_EIIA_type-2_dom"/>
</dbReference>
<name>A0A7C4D3X7_THEPE</name>
<sequence length="158" mass="17197">MLSESLEIDLEKALGGRVLVGALAENWEEAVRLAGKLLAADGIVEDRYVEAMVQVTRELGPYAVIAPGVALPHARPEDGAKEVGLSIVTLREGVNFGSPNDPVYIVIGFSAKDRKSHLRVLQELADLLSREGVVEALRSVKSREELLSLLRSRLQRST</sequence>
<dbReference type="Gene3D" id="3.40.930.10">
    <property type="entry name" value="Mannitol-specific EII, Chain A"/>
    <property type="match status" value="1"/>
</dbReference>
<keyword evidence="7" id="KW-0418">Kinase</keyword>
<dbReference type="GO" id="GO:0016301">
    <property type="term" value="F:kinase activity"/>
    <property type="evidence" value="ECO:0007669"/>
    <property type="project" value="UniProtKB-KW"/>
</dbReference>
<evidence type="ECO:0000256" key="5">
    <source>
        <dbReference type="ARBA" id="ARBA00022679"/>
    </source>
</evidence>
<reference evidence="12" key="1">
    <citation type="journal article" date="2020" name="mSystems">
        <title>Genome- and Community-Level Interaction Insights into Carbon Utilization and Element Cycling Functions of Hydrothermarchaeota in Hydrothermal Sediment.</title>
        <authorList>
            <person name="Zhou Z."/>
            <person name="Liu Y."/>
            <person name="Xu W."/>
            <person name="Pan J."/>
            <person name="Luo Z.H."/>
            <person name="Li M."/>
        </authorList>
    </citation>
    <scope>NUCLEOTIDE SEQUENCE</scope>
    <source>
        <strain evidence="12">SpSt-649</strain>
    </source>
</reference>
<proteinExistence type="predicted"/>
<comment type="subcellular location">
    <subcellularLocation>
        <location evidence="1">Cytoplasm</location>
    </subcellularLocation>
</comment>
<keyword evidence="4" id="KW-0597">Phosphoprotein</keyword>
<protein>
    <recommendedName>
        <fullName evidence="9">Ascorbate-specific PTS system EIIA component</fullName>
    </recommendedName>
    <alternativeName>
        <fullName evidence="10">Ascorbate-specific phosphotransferase enzyme IIA component</fullName>
    </alternativeName>
</protein>
<keyword evidence="2" id="KW-0813">Transport</keyword>
<keyword evidence="6" id="KW-0598">Phosphotransferase system</keyword>
<evidence type="ECO:0000256" key="6">
    <source>
        <dbReference type="ARBA" id="ARBA00022683"/>
    </source>
</evidence>
<organism evidence="12">
    <name type="scientific">Thermofilum pendens</name>
    <dbReference type="NCBI Taxonomy" id="2269"/>
    <lineage>
        <taxon>Archaea</taxon>
        <taxon>Thermoproteota</taxon>
        <taxon>Thermoprotei</taxon>
        <taxon>Thermofilales</taxon>
        <taxon>Thermofilaceae</taxon>
        <taxon>Thermofilum</taxon>
    </lineage>
</organism>
<dbReference type="PROSITE" id="PS51094">
    <property type="entry name" value="PTS_EIIA_TYPE_2"/>
    <property type="match status" value="1"/>
</dbReference>
<keyword evidence="12" id="KW-0762">Sugar transport</keyword>
<keyword evidence="5" id="KW-0808">Transferase</keyword>
<dbReference type="CDD" id="cd00211">
    <property type="entry name" value="PTS_IIA_fru"/>
    <property type="match status" value="1"/>
</dbReference>
<dbReference type="SUPFAM" id="SSF55804">
    <property type="entry name" value="Phoshotransferase/anion transport protein"/>
    <property type="match status" value="1"/>
</dbReference>
<dbReference type="GO" id="GO:0009401">
    <property type="term" value="P:phosphoenolpyruvate-dependent sugar phosphotransferase system"/>
    <property type="evidence" value="ECO:0007669"/>
    <property type="project" value="UniProtKB-KW"/>
</dbReference>
<evidence type="ECO:0000313" key="12">
    <source>
        <dbReference type="EMBL" id="HGM46173.1"/>
    </source>
</evidence>
<feature type="domain" description="PTS EIIA type-2" evidence="11">
    <location>
        <begin position="11"/>
        <end position="153"/>
    </location>
</feature>
<evidence type="ECO:0000256" key="8">
    <source>
        <dbReference type="ARBA" id="ARBA00037387"/>
    </source>
</evidence>
<dbReference type="PANTHER" id="PTHR36203:SF1">
    <property type="entry name" value="ASCORBATE-SPECIFIC PTS SYSTEM EIIA COMPONENT"/>
    <property type="match status" value="1"/>
</dbReference>
<dbReference type="AlphaFoldDB" id="A0A7C4D3X7"/>
<accession>A0A7C4D3X7</accession>
<evidence type="ECO:0000256" key="10">
    <source>
        <dbReference type="ARBA" id="ARBA00042072"/>
    </source>
</evidence>
<dbReference type="Pfam" id="PF00359">
    <property type="entry name" value="PTS_EIIA_2"/>
    <property type="match status" value="1"/>
</dbReference>
<dbReference type="InterPro" id="IPR016152">
    <property type="entry name" value="PTrfase/Anion_transptr"/>
</dbReference>